<dbReference type="EMBL" id="JAABLP010000001">
    <property type="protein sequence ID" value="NBN62070.1"/>
    <property type="molecule type" value="Genomic_DNA"/>
</dbReference>
<sequence>MNDDMVKRVATALYQARNGTGQPFMGVTLDWPNYLAEARAAITAMREPTEDMIDAFHRAAHLRVEWGEDPMVENPENAYRAMIDTALAH</sequence>
<evidence type="ECO:0000313" key="2">
    <source>
        <dbReference type="Proteomes" id="UP000541347"/>
    </source>
</evidence>
<comment type="caution">
    <text evidence="1">The sequence shown here is derived from an EMBL/GenBank/DDBJ whole genome shotgun (WGS) entry which is preliminary data.</text>
</comment>
<keyword evidence="2" id="KW-1185">Reference proteome</keyword>
<reference evidence="1 2" key="1">
    <citation type="submission" date="2020-01" db="EMBL/GenBank/DDBJ databases">
        <authorList>
            <person name="Peng S.Y."/>
            <person name="Li J."/>
            <person name="Wang M."/>
            <person name="Wang L."/>
            <person name="Wang C.Q."/>
            <person name="Wang J.R."/>
        </authorList>
    </citation>
    <scope>NUCLEOTIDE SEQUENCE [LARGE SCALE GENOMIC DNA]</scope>
    <source>
        <strain evidence="1 2">XCT-34</strain>
    </source>
</reference>
<dbReference type="Proteomes" id="UP000541347">
    <property type="component" value="Unassembled WGS sequence"/>
</dbReference>
<evidence type="ECO:0000313" key="1">
    <source>
        <dbReference type="EMBL" id="NBN62070.1"/>
    </source>
</evidence>
<gene>
    <name evidence="1" type="ORF">GWI71_00085</name>
</gene>
<accession>A0ABW9ZH87</accession>
<proteinExistence type="predicted"/>
<organism evidence="1 2">
    <name type="scientific">Pannonibacter tanglangensis</name>
    <dbReference type="NCBI Taxonomy" id="2750084"/>
    <lineage>
        <taxon>Bacteria</taxon>
        <taxon>Pseudomonadati</taxon>
        <taxon>Pseudomonadota</taxon>
        <taxon>Alphaproteobacteria</taxon>
        <taxon>Hyphomicrobiales</taxon>
        <taxon>Stappiaceae</taxon>
        <taxon>Pannonibacter</taxon>
    </lineage>
</organism>
<protein>
    <submittedName>
        <fullName evidence="1">Uncharacterized protein</fullName>
    </submittedName>
</protein>
<name>A0ABW9ZH87_9HYPH</name>
<dbReference type="RefSeq" id="WP_161672720.1">
    <property type="nucleotide sequence ID" value="NZ_JAABLP010000001.1"/>
</dbReference>